<dbReference type="InterPro" id="IPR022652">
    <property type="entry name" value="Znf_XPA_CS"/>
</dbReference>
<evidence type="ECO:0000256" key="8">
    <source>
        <dbReference type="ARBA" id="ARBA00023204"/>
    </source>
</evidence>
<evidence type="ECO:0000256" key="9">
    <source>
        <dbReference type="ARBA" id="ARBA00023242"/>
    </source>
</evidence>
<feature type="non-terminal residue" evidence="11">
    <location>
        <position position="342"/>
    </location>
</feature>
<dbReference type="GO" id="GO:0008270">
    <property type="term" value="F:zinc ion binding"/>
    <property type="evidence" value="ECO:0007669"/>
    <property type="project" value="UniProtKB-KW"/>
</dbReference>
<dbReference type="Pfam" id="PF05181">
    <property type="entry name" value="XPA_C"/>
    <property type="match status" value="1"/>
</dbReference>
<dbReference type="PANTHER" id="PTHR10142">
    <property type="entry name" value="DNA REPAIR PROTEIN COMPLEMENTING XP-A CELLS"/>
    <property type="match status" value="1"/>
</dbReference>
<keyword evidence="4" id="KW-0227">DNA damage</keyword>
<evidence type="ECO:0000256" key="2">
    <source>
        <dbReference type="ARBA" id="ARBA00005548"/>
    </source>
</evidence>
<dbReference type="Proteomes" id="UP000708208">
    <property type="component" value="Unassembled WGS sequence"/>
</dbReference>
<keyword evidence="3" id="KW-0479">Metal-binding</keyword>
<protein>
    <recommendedName>
        <fullName evidence="10">XPA C-terminal domain-containing protein</fullName>
    </recommendedName>
</protein>
<comment type="similarity">
    <text evidence="2">Belongs to the XPA family.</text>
</comment>
<dbReference type="Pfam" id="PF01286">
    <property type="entry name" value="XPA_N"/>
    <property type="match status" value="1"/>
</dbReference>
<evidence type="ECO:0000256" key="4">
    <source>
        <dbReference type="ARBA" id="ARBA00022763"/>
    </source>
</evidence>
<evidence type="ECO:0000256" key="1">
    <source>
        <dbReference type="ARBA" id="ARBA00004123"/>
    </source>
</evidence>
<proteinExistence type="inferred from homology"/>
<dbReference type="NCBIfam" id="TIGR00598">
    <property type="entry name" value="rad14"/>
    <property type="match status" value="1"/>
</dbReference>
<dbReference type="OrthoDB" id="68328at2759"/>
<dbReference type="GO" id="GO:0070914">
    <property type="term" value="P:UV-damage excision repair"/>
    <property type="evidence" value="ECO:0007669"/>
    <property type="project" value="TreeGrafter"/>
</dbReference>
<dbReference type="PANTHER" id="PTHR10142:SF0">
    <property type="entry name" value="DNA REPAIR PROTEIN COMPLEMENTING XP-A CELLS"/>
    <property type="match status" value="1"/>
</dbReference>
<name>A0A8J2LMG8_9HEXA</name>
<evidence type="ECO:0000313" key="12">
    <source>
        <dbReference type="Proteomes" id="UP000708208"/>
    </source>
</evidence>
<dbReference type="AlphaFoldDB" id="A0A8J2LMG8"/>
<organism evidence="11 12">
    <name type="scientific">Allacma fusca</name>
    <dbReference type="NCBI Taxonomy" id="39272"/>
    <lineage>
        <taxon>Eukaryota</taxon>
        <taxon>Metazoa</taxon>
        <taxon>Ecdysozoa</taxon>
        <taxon>Arthropoda</taxon>
        <taxon>Hexapoda</taxon>
        <taxon>Collembola</taxon>
        <taxon>Symphypleona</taxon>
        <taxon>Sminthuridae</taxon>
        <taxon>Allacma</taxon>
    </lineage>
</organism>
<dbReference type="CDD" id="cd21076">
    <property type="entry name" value="DBD_XPA"/>
    <property type="match status" value="1"/>
</dbReference>
<keyword evidence="12" id="KW-1185">Reference proteome</keyword>
<keyword evidence="9" id="KW-0539">Nucleus</keyword>
<dbReference type="GO" id="GO:0003684">
    <property type="term" value="F:damaged DNA binding"/>
    <property type="evidence" value="ECO:0007669"/>
    <property type="project" value="InterPro"/>
</dbReference>
<dbReference type="GO" id="GO:0006284">
    <property type="term" value="P:base-excision repair"/>
    <property type="evidence" value="ECO:0007669"/>
    <property type="project" value="TreeGrafter"/>
</dbReference>
<evidence type="ECO:0000313" key="11">
    <source>
        <dbReference type="EMBL" id="CAG7834799.1"/>
    </source>
</evidence>
<keyword evidence="6" id="KW-0862">Zinc</keyword>
<evidence type="ECO:0000256" key="5">
    <source>
        <dbReference type="ARBA" id="ARBA00022771"/>
    </source>
</evidence>
<keyword evidence="8" id="KW-0234">DNA repair</keyword>
<dbReference type="GO" id="GO:0000715">
    <property type="term" value="P:nucleotide-excision repair, DNA damage recognition"/>
    <property type="evidence" value="ECO:0007669"/>
    <property type="project" value="TreeGrafter"/>
</dbReference>
<keyword evidence="7" id="KW-0238">DNA-binding</keyword>
<feature type="domain" description="XPA C-terminal" evidence="10">
    <location>
        <begin position="203"/>
        <end position="254"/>
    </location>
</feature>
<dbReference type="GO" id="GO:0000110">
    <property type="term" value="C:nucleotide-excision repair factor 1 complex"/>
    <property type="evidence" value="ECO:0007669"/>
    <property type="project" value="TreeGrafter"/>
</dbReference>
<sequence length="342" mass="39352">KESRNQGQEKKVNFLLQSDNYQNCRTALITVTGLTMSNDGEAGDMTFGPAVSPSVKITREGRERMERNRLEAKKRLLEKSGAVQEVLAAYKIMSEMDNPSVSQPKKSRRDQMLENDLQNAVSKGTVVRVQGTKLIDTGGGFLLEEKDLAFPEEEDINVVREPAAIIPTDVPTCEECEKTFFESFLLKNYGHPVCDGCKDLDEKHTFITRTDAKNEFLLKDVDLDKREPILKFILRPNPHNPRWGDMKLYLRLQVEKRALEVWESIEKIQEQHEVREENRAKGKIKKFGKKMKNLRMAARSSLYTRDLGSHEHIWGEESYNDDDDNYSHTCTQCGQVENYEKM</sequence>
<evidence type="ECO:0000256" key="7">
    <source>
        <dbReference type="ARBA" id="ARBA00023125"/>
    </source>
</evidence>
<gene>
    <name evidence="11" type="ORF">AFUS01_LOCUS44257</name>
</gene>
<dbReference type="InterPro" id="IPR022656">
    <property type="entry name" value="XPA_C"/>
</dbReference>
<comment type="subcellular location">
    <subcellularLocation>
        <location evidence="1">Nucleus</location>
    </subcellularLocation>
</comment>
<accession>A0A8J2LMG8</accession>
<evidence type="ECO:0000256" key="6">
    <source>
        <dbReference type="ARBA" id="ARBA00022833"/>
    </source>
</evidence>
<dbReference type="InterPro" id="IPR000465">
    <property type="entry name" value="XPA/RAD14"/>
</dbReference>
<reference evidence="11" key="1">
    <citation type="submission" date="2021-06" db="EMBL/GenBank/DDBJ databases">
        <authorList>
            <person name="Hodson N. C."/>
            <person name="Mongue J. A."/>
            <person name="Jaron S. K."/>
        </authorList>
    </citation>
    <scope>NUCLEOTIDE SEQUENCE</scope>
</reference>
<dbReference type="GO" id="GO:1901255">
    <property type="term" value="P:nucleotide-excision repair involved in interstrand cross-link repair"/>
    <property type="evidence" value="ECO:0007669"/>
    <property type="project" value="TreeGrafter"/>
</dbReference>
<dbReference type="FunFam" id="3.90.530.10:FF:000001">
    <property type="entry name" value="DNA repair protein complementing XP-A cells"/>
    <property type="match status" value="1"/>
</dbReference>
<evidence type="ECO:0000259" key="10">
    <source>
        <dbReference type="Pfam" id="PF05181"/>
    </source>
</evidence>
<evidence type="ECO:0000256" key="3">
    <source>
        <dbReference type="ARBA" id="ARBA00022723"/>
    </source>
</evidence>
<keyword evidence="5" id="KW-0863">Zinc-finger</keyword>
<comment type="caution">
    <text evidence="11">The sequence shown here is derived from an EMBL/GenBank/DDBJ whole genome shotgun (WGS) entry which is preliminary data.</text>
</comment>
<dbReference type="EMBL" id="CAJVCH010570386">
    <property type="protein sequence ID" value="CAG7834799.1"/>
    <property type="molecule type" value="Genomic_DNA"/>
</dbReference>